<dbReference type="SMART" id="SM00331">
    <property type="entry name" value="PP2C_SIG"/>
    <property type="match status" value="1"/>
</dbReference>
<dbReference type="InterPro" id="IPR036457">
    <property type="entry name" value="PPM-type-like_dom_sf"/>
</dbReference>
<name>A0A857JDD7_9BURK</name>
<dbReference type="PROSITE" id="PS51746">
    <property type="entry name" value="PPM_2"/>
    <property type="match status" value="1"/>
</dbReference>
<feature type="domain" description="PPM-type phosphatase" evidence="1">
    <location>
        <begin position="20"/>
        <end position="264"/>
    </location>
</feature>
<evidence type="ECO:0000313" key="2">
    <source>
        <dbReference type="EMBL" id="QHJ00973.1"/>
    </source>
</evidence>
<dbReference type="Proteomes" id="UP000464787">
    <property type="component" value="Chromosome"/>
</dbReference>
<sequence length="265" mass="28585">MTQAFPAEDLAPPHGAPAIELAILSRPGGRNYNEDACGHWHSDRHLCCVVADGAGGHGGGDVAARIAVRHVIEQFAAAPVMDSAEVEHLLLDTNATVIRHRADAPAQAQMHSTVVSLFIDLERAEALWGHAGDSRLYLFREGRVFQRTSDHSVVQSMVDAGVLQPEQARTHARRSELLSALGSAPEHLHLSAAPAPCPLLPGDVFLMCTDGLWEYVDDAELCRTLQAAEHPQAWLAELEQSVLRNAAAMNKPGHDNFSGISVWIG</sequence>
<dbReference type="SUPFAM" id="SSF81606">
    <property type="entry name" value="PP2C-like"/>
    <property type="match status" value="1"/>
</dbReference>
<dbReference type="InterPro" id="IPR001932">
    <property type="entry name" value="PPM-type_phosphatase-like_dom"/>
</dbReference>
<evidence type="ECO:0000313" key="3">
    <source>
        <dbReference type="Proteomes" id="UP000464787"/>
    </source>
</evidence>
<evidence type="ECO:0000259" key="1">
    <source>
        <dbReference type="PROSITE" id="PS51746"/>
    </source>
</evidence>
<dbReference type="CDD" id="cd00143">
    <property type="entry name" value="PP2Cc"/>
    <property type="match status" value="1"/>
</dbReference>
<dbReference type="AlphaFoldDB" id="A0A857JDD7"/>
<proteinExistence type="predicted"/>
<gene>
    <name evidence="2" type="ORF">GT347_25080</name>
</gene>
<keyword evidence="3" id="KW-1185">Reference proteome</keyword>
<dbReference type="SMART" id="SM00332">
    <property type="entry name" value="PP2Cc"/>
    <property type="match status" value="1"/>
</dbReference>
<dbReference type="EMBL" id="CP047650">
    <property type="protein sequence ID" value="QHJ00973.1"/>
    <property type="molecule type" value="Genomic_DNA"/>
</dbReference>
<dbReference type="RefSeq" id="WP_160554782.1">
    <property type="nucleotide sequence ID" value="NZ_CP047650.1"/>
</dbReference>
<accession>A0A857JDD7</accession>
<dbReference type="Gene3D" id="3.60.40.10">
    <property type="entry name" value="PPM-type phosphatase domain"/>
    <property type="match status" value="1"/>
</dbReference>
<dbReference type="KEGG" id="xyk:GT347_25080"/>
<protein>
    <submittedName>
        <fullName evidence="2">SpoIIE family protein phosphatase</fullName>
    </submittedName>
</protein>
<dbReference type="Pfam" id="PF13672">
    <property type="entry name" value="PP2C_2"/>
    <property type="match status" value="1"/>
</dbReference>
<reference evidence="2 3" key="1">
    <citation type="submission" date="2020-01" db="EMBL/GenBank/DDBJ databases">
        <title>Genome sequencing of strain KACC 21265.</title>
        <authorList>
            <person name="Heo J."/>
            <person name="Kim S.-J."/>
            <person name="Kim J.-S."/>
            <person name="Hong S.-B."/>
            <person name="Kwon S.-W."/>
        </authorList>
    </citation>
    <scope>NUCLEOTIDE SEQUENCE [LARGE SCALE GENOMIC DNA]</scope>
    <source>
        <strain evidence="2 3">KACC 21265</strain>
    </source>
</reference>
<organism evidence="2 3">
    <name type="scientific">Xylophilus rhododendri</name>
    <dbReference type="NCBI Taxonomy" id="2697032"/>
    <lineage>
        <taxon>Bacteria</taxon>
        <taxon>Pseudomonadati</taxon>
        <taxon>Pseudomonadota</taxon>
        <taxon>Betaproteobacteria</taxon>
        <taxon>Burkholderiales</taxon>
        <taxon>Xylophilus</taxon>
    </lineage>
</organism>